<dbReference type="EMBL" id="MT196283">
    <property type="protein sequence ID" value="QNG41069.1"/>
    <property type="molecule type" value="Genomic_DNA"/>
</dbReference>
<protein>
    <submittedName>
        <fullName evidence="2">Uncharacterized protein</fullName>
    </submittedName>
</protein>
<evidence type="ECO:0000256" key="1">
    <source>
        <dbReference type="SAM" id="MobiDB-lite"/>
    </source>
</evidence>
<name>A0A7G7LKQ2_PYGAN</name>
<accession>A0A7G7LKQ2</accession>
<dbReference type="AlphaFoldDB" id="A0A7G7LKQ2"/>
<organism evidence="2">
    <name type="scientific">Pygoscelis antarcticus</name>
    <name type="common">Chinstrap penguin</name>
    <dbReference type="NCBI Taxonomy" id="79643"/>
    <lineage>
        <taxon>Eukaryota</taxon>
        <taxon>Metazoa</taxon>
        <taxon>Chordata</taxon>
        <taxon>Craniata</taxon>
        <taxon>Vertebrata</taxon>
        <taxon>Euteleostomi</taxon>
        <taxon>Archelosauria</taxon>
        <taxon>Archosauria</taxon>
        <taxon>Dinosauria</taxon>
        <taxon>Saurischia</taxon>
        <taxon>Theropoda</taxon>
        <taxon>Coelurosauria</taxon>
        <taxon>Aves</taxon>
        <taxon>Neognathae</taxon>
        <taxon>Neoaves</taxon>
        <taxon>Aequornithes</taxon>
        <taxon>Sphenisciformes</taxon>
        <taxon>Spheniscidae</taxon>
        <taxon>Pygoscelis</taxon>
    </lineage>
</organism>
<sequence length="81" mass="9905">MGGYFALRVILNSPFIPPSGGYRVVLRNLRVFRSASVRNFKLYLVSRYDTYLRGERMRRRRYRATRGRKTTRGRRTRRRRY</sequence>
<proteinExistence type="predicted"/>
<evidence type="ECO:0000313" key="2">
    <source>
        <dbReference type="EMBL" id="QNG41069.1"/>
    </source>
</evidence>
<reference evidence="2" key="1">
    <citation type="submission" date="2020-03" db="EMBL/GenBank/DDBJ databases">
        <title>Identification of Novel Circular Rep-Encoding ssDNA Molecules, Viruses, and Circular Molecules in four Penguin Species in South Georgia and the Antarctic.</title>
        <authorList>
            <person name="Levy H."/>
            <person name="Djurhuus A."/>
            <person name="Black C.E."/>
            <person name="Harding C."/>
            <person name="Suazo C."/>
            <person name="Kraberger S."/>
            <person name="Schmidlin K."/>
            <person name="Fontenele R.S."/>
            <person name="Hart T."/>
            <person name="Smith A.L."/>
            <person name="Varsani A."/>
        </authorList>
    </citation>
    <scope>NUCLEOTIDE SEQUENCE</scope>
    <source>
        <strain evidence="2">Antarctic/11_I_CPHALFsw005Ad</strain>
    </source>
</reference>
<feature type="region of interest" description="Disordered" evidence="1">
    <location>
        <begin position="60"/>
        <end position="81"/>
    </location>
</feature>